<reference evidence="1" key="1">
    <citation type="submission" date="2018-02" db="EMBL/GenBank/DDBJ databases">
        <title>The genomes of Aspergillus section Nigri reveals drivers in fungal speciation.</title>
        <authorList>
            <consortium name="DOE Joint Genome Institute"/>
            <person name="Vesth T.C."/>
            <person name="Nybo J."/>
            <person name="Theobald S."/>
            <person name="Brandl J."/>
            <person name="Frisvad J.C."/>
            <person name="Nielsen K.F."/>
            <person name="Lyhne E.K."/>
            <person name="Kogle M.E."/>
            <person name="Kuo A."/>
            <person name="Riley R."/>
            <person name="Clum A."/>
            <person name="Nolan M."/>
            <person name="Lipzen A."/>
            <person name="Salamov A."/>
            <person name="Henrissat B."/>
            <person name="Wiebenga A."/>
            <person name="De vries R.P."/>
            <person name="Grigoriev I.V."/>
            <person name="Mortensen U.H."/>
            <person name="Andersen M.R."/>
            <person name="Baker S.E."/>
        </authorList>
    </citation>
    <scope>NUCLEOTIDE SEQUENCE</scope>
    <source>
        <strain evidence="1">CBS 121060</strain>
    </source>
</reference>
<keyword evidence="2" id="KW-1185">Reference proteome</keyword>
<proteinExistence type="predicted"/>
<gene>
    <name evidence="1" type="ORF">BO66DRAFT_141898</name>
</gene>
<evidence type="ECO:0000313" key="1">
    <source>
        <dbReference type="EMBL" id="RAH74090.1"/>
    </source>
</evidence>
<name>A0ACD1HKG6_9EURO</name>
<evidence type="ECO:0000313" key="2">
    <source>
        <dbReference type="Proteomes" id="UP000249661"/>
    </source>
</evidence>
<protein>
    <submittedName>
        <fullName evidence="1">Uncharacterized protein</fullName>
    </submittedName>
</protein>
<dbReference type="EMBL" id="KZ824936">
    <property type="protein sequence ID" value="RAH74090.1"/>
    <property type="molecule type" value="Genomic_DNA"/>
</dbReference>
<sequence>MYSAISNTGNGSKDRSVTCRLEKRYFFSILSLPCHEKCKKTQSINPKKLNEEIPRAKKKTPPGDLDQRYSKATGHSGSSTGLQWAGCRPTKVETNSSCDKLMGSIINAHRDGCGFMPKMMVTASSSIPIRYQRNSQDRTTTTTTPSYRCRPVPCRRKDLCATRPATSRRYHADQQRRQRYSVKTNSQCVDCQSDHQPLIHAGQGNYNEAPARTASPPPQETLSMVDDMVVIFHSICRERADVDDRQQYLVSFLFFSFFFRSVARPA</sequence>
<accession>A0ACD1HKG6</accession>
<dbReference type="Proteomes" id="UP000249661">
    <property type="component" value="Unassembled WGS sequence"/>
</dbReference>
<organism evidence="1 2">
    <name type="scientific">Aspergillus aculeatinus CBS 121060</name>
    <dbReference type="NCBI Taxonomy" id="1448322"/>
    <lineage>
        <taxon>Eukaryota</taxon>
        <taxon>Fungi</taxon>
        <taxon>Dikarya</taxon>
        <taxon>Ascomycota</taxon>
        <taxon>Pezizomycotina</taxon>
        <taxon>Eurotiomycetes</taxon>
        <taxon>Eurotiomycetidae</taxon>
        <taxon>Eurotiales</taxon>
        <taxon>Aspergillaceae</taxon>
        <taxon>Aspergillus</taxon>
        <taxon>Aspergillus subgen. Circumdati</taxon>
    </lineage>
</organism>